<comment type="function">
    <text evidence="3">Nucleoside triphosphate pyrophosphatase. May have a dual role in cell division arrest and in preventing the incorporation of modified nucleotides into cellular nucleic acids.</text>
</comment>
<evidence type="ECO:0000256" key="3">
    <source>
        <dbReference type="HAMAP-Rule" id="MF_00528"/>
    </source>
</evidence>
<comment type="caution">
    <text evidence="3">Lacks conserved residue(s) required for the propagation of feature annotation.</text>
</comment>
<dbReference type="HAMAP" id="MF_00528">
    <property type="entry name" value="Maf"/>
    <property type="match status" value="1"/>
</dbReference>
<evidence type="ECO:0000256" key="1">
    <source>
        <dbReference type="ARBA" id="ARBA00001968"/>
    </source>
</evidence>
<dbReference type="OrthoDB" id="9807767at2"/>
<dbReference type="Pfam" id="PF02545">
    <property type="entry name" value="Maf"/>
    <property type="match status" value="1"/>
</dbReference>
<evidence type="ECO:0000256" key="2">
    <source>
        <dbReference type="ARBA" id="ARBA00022801"/>
    </source>
</evidence>
<name>A0A1G6XP61_PEPNI</name>
<evidence type="ECO:0000313" key="5">
    <source>
        <dbReference type="Proteomes" id="UP000198995"/>
    </source>
</evidence>
<keyword evidence="2 3" id="KW-0378">Hydrolase</keyword>
<dbReference type="PIRSF" id="PIRSF006305">
    <property type="entry name" value="Maf"/>
    <property type="match status" value="1"/>
</dbReference>
<sequence length="200" mass="21568">MMPLVLASTSPQRKALLTQLALSFTVTTPLLPDETLDAALDFDAALADLAVRKAKSVRTAFPDAAIIGCDTMVVVDGQPLGKPQNKAVARDMLKRLSGRQHEVKSGCALLLPDGRVFSETVTTQVQMALLPERLIEAYLLTEESRNRAGGYAIQGRGAALIESICGSYTNVVGMPLEVLSRWLYCIGEEPFGYDRGTLKG</sequence>
<gene>
    <name evidence="4" type="ORF">SAMN04489866_10744</name>
</gene>
<dbReference type="EC" id="3.6.1.9" evidence="3"/>
<feature type="active site" description="Proton acceptor" evidence="3">
    <location>
        <position position="70"/>
    </location>
</feature>
<dbReference type="AlphaFoldDB" id="A0A1G6XP61"/>
<comment type="cofactor">
    <cofactor evidence="1 3">
        <name>a divalent metal cation</name>
        <dbReference type="ChEBI" id="CHEBI:60240"/>
    </cofactor>
</comment>
<dbReference type="NCBIfam" id="TIGR00172">
    <property type="entry name" value="maf"/>
    <property type="match status" value="1"/>
</dbReference>
<keyword evidence="3" id="KW-0963">Cytoplasm</keyword>
<dbReference type="GO" id="GO:0005737">
    <property type="term" value="C:cytoplasm"/>
    <property type="evidence" value="ECO:0007669"/>
    <property type="project" value="UniProtKB-SubCell"/>
</dbReference>
<reference evidence="4 5" key="1">
    <citation type="submission" date="2016-10" db="EMBL/GenBank/DDBJ databases">
        <authorList>
            <person name="de Groot N.N."/>
        </authorList>
    </citation>
    <scope>NUCLEOTIDE SEQUENCE [LARGE SCALE GENOMIC DNA]</scope>
    <source>
        <strain evidence="4 5">DSM 20475</strain>
    </source>
</reference>
<comment type="catalytic activity">
    <reaction evidence="3">
        <text>a ribonucleoside 5'-triphosphate + H2O = a ribonucleoside 5'-phosphate + diphosphate + H(+)</text>
        <dbReference type="Rhea" id="RHEA:23996"/>
        <dbReference type="ChEBI" id="CHEBI:15377"/>
        <dbReference type="ChEBI" id="CHEBI:15378"/>
        <dbReference type="ChEBI" id="CHEBI:33019"/>
        <dbReference type="ChEBI" id="CHEBI:58043"/>
        <dbReference type="ChEBI" id="CHEBI:61557"/>
        <dbReference type="EC" id="3.6.1.9"/>
    </reaction>
</comment>
<dbReference type="SUPFAM" id="SSF52972">
    <property type="entry name" value="ITPase-like"/>
    <property type="match status" value="1"/>
</dbReference>
<comment type="catalytic activity">
    <reaction evidence="3">
        <text>a 2'-deoxyribonucleoside 5'-triphosphate + H2O = a 2'-deoxyribonucleoside 5'-phosphate + diphosphate + H(+)</text>
        <dbReference type="Rhea" id="RHEA:44644"/>
        <dbReference type="ChEBI" id="CHEBI:15377"/>
        <dbReference type="ChEBI" id="CHEBI:15378"/>
        <dbReference type="ChEBI" id="CHEBI:33019"/>
        <dbReference type="ChEBI" id="CHEBI:61560"/>
        <dbReference type="ChEBI" id="CHEBI:65317"/>
        <dbReference type="EC" id="3.6.1.9"/>
    </reaction>
</comment>
<protein>
    <recommendedName>
        <fullName evidence="3">Nucleoside triphosphate pyrophosphatase</fullName>
        <ecNumber evidence="3">3.6.1.9</ecNumber>
    </recommendedName>
    <alternativeName>
        <fullName evidence="3">Nucleotide pyrophosphatase</fullName>
        <shortName evidence="3">Nucleotide PPase</shortName>
    </alternativeName>
</protein>
<dbReference type="STRING" id="2741.SAMN04489866_10744"/>
<comment type="subcellular location">
    <subcellularLocation>
        <location evidence="3">Cytoplasm</location>
    </subcellularLocation>
</comment>
<keyword evidence="3" id="KW-0546">Nucleotide metabolism</keyword>
<dbReference type="PANTHER" id="PTHR43213">
    <property type="entry name" value="BIFUNCTIONAL DTTP/UTP PYROPHOSPHATASE/METHYLTRANSFERASE PROTEIN-RELATED"/>
    <property type="match status" value="1"/>
</dbReference>
<dbReference type="GO" id="GO:0047429">
    <property type="term" value="F:nucleoside triphosphate diphosphatase activity"/>
    <property type="evidence" value="ECO:0007669"/>
    <property type="project" value="UniProtKB-EC"/>
</dbReference>
<dbReference type="PANTHER" id="PTHR43213:SF5">
    <property type="entry name" value="BIFUNCTIONAL DTTP_UTP PYROPHOSPHATASE_METHYLTRANSFERASE PROTEIN-RELATED"/>
    <property type="match status" value="1"/>
</dbReference>
<comment type="similarity">
    <text evidence="3">Belongs to the Maf family.</text>
</comment>
<dbReference type="Gene3D" id="3.90.950.10">
    <property type="match status" value="1"/>
</dbReference>
<proteinExistence type="inferred from homology"/>
<keyword evidence="5" id="KW-1185">Reference proteome</keyword>
<dbReference type="RefSeq" id="WP_091791942.1">
    <property type="nucleotide sequence ID" value="NZ_FNAF01000007.1"/>
</dbReference>
<dbReference type="EMBL" id="FNAF01000007">
    <property type="protein sequence ID" value="SDD80009.1"/>
    <property type="molecule type" value="Genomic_DNA"/>
</dbReference>
<dbReference type="Proteomes" id="UP000198995">
    <property type="component" value="Unassembled WGS sequence"/>
</dbReference>
<evidence type="ECO:0000313" key="4">
    <source>
        <dbReference type="EMBL" id="SDD80009.1"/>
    </source>
</evidence>
<dbReference type="GO" id="GO:0009117">
    <property type="term" value="P:nucleotide metabolic process"/>
    <property type="evidence" value="ECO:0007669"/>
    <property type="project" value="UniProtKB-KW"/>
</dbReference>
<dbReference type="InterPro" id="IPR029001">
    <property type="entry name" value="ITPase-like_fam"/>
</dbReference>
<organism evidence="4 5">
    <name type="scientific">Peptococcus niger</name>
    <dbReference type="NCBI Taxonomy" id="2741"/>
    <lineage>
        <taxon>Bacteria</taxon>
        <taxon>Bacillati</taxon>
        <taxon>Bacillota</taxon>
        <taxon>Clostridia</taxon>
        <taxon>Eubacteriales</taxon>
        <taxon>Peptococcaceae</taxon>
        <taxon>Peptococcus</taxon>
    </lineage>
</organism>
<accession>A0A1G6XP61</accession>
<dbReference type="CDD" id="cd00555">
    <property type="entry name" value="Maf"/>
    <property type="match status" value="1"/>
</dbReference>
<dbReference type="InterPro" id="IPR003697">
    <property type="entry name" value="Maf-like"/>
</dbReference>